<comment type="caution">
    <text evidence="2">The sequence shown here is derived from an EMBL/GenBank/DDBJ whole genome shotgun (WGS) entry which is preliminary data.</text>
</comment>
<keyword evidence="4" id="KW-1185">Reference proteome</keyword>
<proteinExistence type="predicted"/>
<dbReference type="PATRIC" id="fig|1678637.3.peg.2319"/>
<gene>
    <name evidence="3" type="ORF">AC230_10730</name>
    <name evidence="2" type="ORF">AC230_27130</name>
</gene>
<dbReference type="EMBL" id="LFXA01000005">
    <property type="protein sequence ID" value="KNB52428.1"/>
    <property type="molecule type" value="Genomic_DNA"/>
</dbReference>
<evidence type="ECO:0000313" key="4">
    <source>
        <dbReference type="Proteomes" id="UP000037288"/>
    </source>
</evidence>
<dbReference type="AlphaFoldDB" id="A0A0K9X6D0"/>
<reference evidence="4" key="1">
    <citation type="submission" date="2015-07" db="EMBL/GenBank/DDBJ databases">
        <title>Draft genome sequence of Streptomyces sp. CMAA 1322, a bacterium isolated from Caatinga biome, from dry forest semiarid of Brazil.</title>
        <authorList>
            <person name="Santos S.N."/>
            <person name="Gacesa R."/>
            <person name="Taketani R.G."/>
            <person name="Long P.F."/>
            <person name="Melo I.S."/>
        </authorList>
    </citation>
    <scope>NUCLEOTIDE SEQUENCE [LARGE SCALE GENOMIC DNA]</scope>
    <source>
        <strain evidence="4">CMAA 1322</strain>
    </source>
</reference>
<sequence>MRGEIGVDSEEALEADLAEFARHERKGGWALALLIAKRVEPGTDNGVGLEQLSTNWFSRTVFRRISAREFARRTHSSHRRVMAYWKAWERAAADGIVDPAFTLEPGRHVELPDEDTVPFFGEKGYYRSYEAREVSSERVRAIEEEAERAGIKATAPVSIATQPKALTAAVVADATARGAAQEGLDEFHRRQAEQDQADRDAARRTAQDRRRGYDRDEEAEVVQAVRQSAQAASEADAALDVFNEITAIRLGTLRTLGLLQRHQIAFTHERSQSLAGLCDAATAAIGFIRDLVTSNSTALNDAALQAFLDESEKKLG</sequence>
<dbReference type="RefSeq" id="WP_241833180.1">
    <property type="nucleotide sequence ID" value="NZ_LFXA01000005.1"/>
</dbReference>
<feature type="compositionally biased region" description="Basic and acidic residues" evidence="1">
    <location>
        <begin position="190"/>
        <end position="214"/>
    </location>
</feature>
<dbReference type="Proteomes" id="UP000037288">
    <property type="component" value="Unassembled WGS sequence"/>
</dbReference>
<accession>A0A0K9X6D0</accession>
<protein>
    <submittedName>
        <fullName evidence="2">Uncharacterized protein</fullName>
    </submittedName>
</protein>
<evidence type="ECO:0000313" key="2">
    <source>
        <dbReference type="EMBL" id="KNB49024.1"/>
    </source>
</evidence>
<feature type="region of interest" description="Disordered" evidence="1">
    <location>
        <begin position="190"/>
        <end position="217"/>
    </location>
</feature>
<name>A0A0K9X6D0_9ACTN</name>
<dbReference type="EMBL" id="LFXA01000018">
    <property type="protein sequence ID" value="KNB49024.1"/>
    <property type="molecule type" value="Genomic_DNA"/>
</dbReference>
<evidence type="ECO:0000256" key="1">
    <source>
        <dbReference type="SAM" id="MobiDB-lite"/>
    </source>
</evidence>
<evidence type="ECO:0000313" key="3">
    <source>
        <dbReference type="EMBL" id="KNB52428.1"/>
    </source>
</evidence>
<organism evidence="2 4">
    <name type="scientific">Streptomyces caatingaensis</name>
    <dbReference type="NCBI Taxonomy" id="1678637"/>
    <lineage>
        <taxon>Bacteria</taxon>
        <taxon>Bacillati</taxon>
        <taxon>Actinomycetota</taxon>
        <taxon>Actinomycetes</taxon>
        <taxon>Kitasatosporales</taxon>
        <taxon>Streptomycetaceae</taxon>
        <taxon>Streptomyces</taxon>
    </lineage>
</organism>
<reference evidence="2" key="2">
    <citation type="submission" date="2015-07" db="EMBL/GenBank/DDBJ databases">
        <title>MeaNS - Measles Nucleotide Surveillance Program.</title>
        <authorList>
            <person name="Tran T."/>
            <person name="Druce J."/>
        </authorList>
    </citation>
    <scope>NUCLEOTIDE SEQUENCE</scope>
    <source>
        <strain evidence="2">CMAA 1322</strain>
    </source>
</reference>